<dbReference type="AlphaFoldDB" id="A0AAE0L2U2"/>
<feature type="domain" description="SAM-dependent MTase TRM10-type" evidence="7">
    <location>
        <begin position="120"/>
        <end position="312"/>
    </location>
</feature>
<dbReference type="GO" id="GO:0000049">
    <property type="term" value="F:tRNA binding"/>
    <property type="evidence" value="ECO:0007669"/>
    <property type="project" value="TreeGrafter"/>
</dbReference>
<dbReference type="PANTHER" id="PTHR13563:SF13">
    <property type="entry name" value="TRNA METHYLTRANSFERASE 10 HOMOLOG A"/>
    <property type="match status" value="1"/>
</dbReference>
<evidence type="ECO:0000259" key="7">
    <source>
        <dbReference type="PROSITE" id="PS51675"/>
    </source>
</evidence>
<dbReference type="EC" id="2.1.1.221" evidence="1"/>
<dbReference type="CDD" id="cd18089">
    <property type="entry name" value="SPOUT_Trm10-like"/>
    <property type="match status" value="1"/>
</dbReference>
<dbReference type="InterPro" id="IPR007356">
    <property type="entry name" value="tRNA_m1G_MeTrfase_euk"/>
</dbReference>
<dbReference type="InterPro" id="IPR038459">
    <property type="entry name" value="MT_TRM10-typ_sf"/>
</dbReference>
<dbReference type="GO" id="GO:0005634">
    <property type="term" value="C:nucleus"/>
    <property type="evidence" value="ECO:0007669"/>
    <property type="project" value="TreeGrafter"/>
</dbReference>
<sequence length="332" mass="36630">MRRFHGETFPGGTAARVTVSHVSRNVLLCSTAVPRTASRKNCERHWVIGRLWRLYAPNFERGCRIQGDTQIGCGDSAHSAAAGVQIQRGTLCTRRGARRRRQSGAWEEQESVSGSQDAPLPEPLTDLGTPQGRVRICVDLGYRADSDKALFSIGKQLQMMVAANRRSRNPAELHVSDFHGAVKEATERKHPIDKWEVTTHECSVVDAFPIGTRFVYLSPDGASVIDGQVSPDVVYVFGGLVDVNPPTPRLSRRRADSLGLDSVYLPVQATFPDSALRALNIDQAVATVLLRQEVDSWEEALHGSVPWRIQEGRKARLRKHHAAEAVASSRDD</sequence>
<dbReference type="PROSITE" id="PS51675">
    <property type="entry name" value="SAM_MT_TRM10"/>
    <property type="match status" value="1"/>
</dbReference>
<dbReference type="EMBL" id="LGRX02010784">
    <property type="protein sequence ID" value="KAK3269734.1"/>
    <property type="molecule type" value="Genomic_DNA"/>
</dbReference>
<keyword evidence="3" id="KW-0808">Transferase</keyword>
<evidence type="ECO:0000313" key="8">
    <source>
        <dbReference type="EMBL" id="KAK3269734.1"/>
    </source>
</evidence>
<comment type="catalytic activity">
    <reaction evidence="5">
        <text>guanosine(9) in tRNA + S-adenosyl-L-methionine = N(1)-methylguanosine(9) in tRNA + S-adenosyl-L-homocysteine + H(+)</text>
        <dbReference type="Rhea" id="RHEA:43156"/>
        <dbReference type="Rhea" id="RHEA-COMP:10367"/>
        <dbReference type="Rhea" id="RHEA-COMP:10368"/>
        <dbReference type="ChEBI" id="CHEBI:15378"/>
        <dbReference type="ChEBI" id="CHEBI:57856"/>
        <dbReference type="ChEBI" id="CHEBI:59789"/>
        <dbReference type="ChEBI" id="CHEBI:73542"/>
        <dbReference type="ChEBI" id="CHEBI:74269"/>
        <dbReference type="EC" id="2.1.1.221"/>
    </reaction>
</comment>
<keyword evidence="9" id="KW-1185">Reference proteome</keyword>
<evidence type="ECO:0000256" key="6">
    <source>
        <dbReference type="SAM" id="MobiDB-lite"/>
    </source>
</evidence>
<feature type="region of interest" description="Disordered" evidence="6">
    <location>
        <begin position="93"/>
        <end position="126"/>
    </location>
</feature>
<proteinExistence type="predicted"/>
<gene>
    <name evidence="8" type="ORF">CYMTET_21843</name>
</gene>
<keyword evidence="2" id="KW-0489">Methyltransferase</keyword>
<protein>
    <recommendedName>
        <fullName evidence="1">tRNA (guanine(9)-N(1))-methyltransferase</fullName>
        <ecNumber evidence="1">2.1.1.221</ecNumber>
    </recommendedName>
</protein>
<name>A0AAE0L2U2_9CHLO</name>
<evidence type="ECO:0000256" key="2">
    <source>
        <dbReference type="ARBA" id="ARBA00022603"/>
    </source>
</evidence>
<keyword evidence="4" id="KW-0949">S-adenosyl-L-methionine</keyword>
<dbReference type="PANTHER" id="PTHR13563">
    <property type="entry name" value="TRNA (GUANINE-9-) METHYLTRANSFERASE"/>
    <property type="match status" value="1"/>
</dbReference>
<evidence type="ECO:0000256" key="3">
    <source>
        <dbReference type="ARBA" id="ARBA00022679"/>
    </source>
</evidence>
<dbReference type="GO" id="GO:0002939">
    <property type="term" value="P:tRNA N1-guanine methylation"/>
    <property type="evidence" value="ECO:0007669"/>
    <property type="project" value="TreeGrafter"/>
</dbReference>
<dbReference type="InterPro" id="IPR028564">
    <property type="entry name" value="MT_TRM10-typ"/>
</dbReference>
<evidence type="ECO:0000256" key="1">
    <source>
        <dbReference type="ARBA" id="ARBA00012797"/>
    </source>
</evidence>
<evidence type="ECO:0000313" key="9">
    <source>
        <dbReference type="Proteomes" id="UP001190700"/>
    </source>
</evidence>
<dbReference type="Proteomes" id="UP001190700">
    <property type="component" value="Unassembled WGS sequence"/>
</dbReference>
<reference evidence="8 9" key="1">
    <citation type="journal article" date="2015" name="Genome Biol. Evol.">
        <title>Comparative Genomics of a Bacterivorous Green Alga Reveals Evolutionary Causalities and Consequences of Phago-Mixotrophic Mode of Nutrition.</title>
        <authorList>
            <person name="Burns J.A."/>
            <person name="Paasch A."/>
            <person name="Narechania A."/>
            <person name="Kim E."/>
        </authorList>
    </citation>
    <scope>NUCLEOTIDE SEQUENCE [LARGE SCALE GENOMIC DNA]</scope>
    <source>
        <strain evidence="8 9">PLY_AMNH</strain>
    </source>
</reference>
<comment type="caution">
    <text evidence="8">The sequence shown here is derived from an EMBL/GenBank/DDBJ whole genome shotgun (WGS) entry which is preliminary data.</text>
</comment>
<organism evidence="8 9">
    <name type="scientific">Cymbomonas tetramitiformis</name>
    <dbReference type="NCBI Taxonomy" id="36881"/>
    <lineage>
        <taxon>Eukaryota</taxon>
        <taxon>Viridiplantae</taxon>
        <taxon>Chlorophyta</taxon>
        <taxon>Pyramimonadophyceae</taxon>
        <taxon>Pyramimonadales</taxon>
        <taxon>Pyramimonadaceae</taxon>
        <taxon>Cymbomonas</taxon>
    </lineage>
</organism>
<evidence type="ECO:0000256" key="4">
    <source>
        <dbReference type="ARBA" id="ARBA00022691"/>
    </source>
</evidence>
<evidence type="ECO:0000256" key="5">
    <source>
        <dbReference type="ARBA" id="ARBA00048434"/>
    </source>
</evidence>
<dbReference type="Gene3D" id="3.40.1280.30">
    <property type="match status" value="1"/>
</dbReference>
<dbReference type="GO" id="GO:0008168">
    <property type="term" value="F:methyltransferase activity"/>
    <property type="evidence" value="ECO:0007669"/>
    <property type="project" value="UniProtKB-KW"/>
</dbReference>
<accession>A0AAE0L2U2</accession>